<evidence type="ECO:0000256" key="1">
    <source>
        <dbReference type="SAM" id="Phobius"/>
    </source>
</evidence>
<sequence length="60" mass="6347">MEPKRYDTFLRVWVLVAVVVGNALILFGEATLTGIGVVLVVVGLVSLIAVVRNALTPDPA</sequence>
<gene>
    <name evidence="2" type="ORF">GRX66_16225</name>
</gene>
<keyword evidence="1" id="KW-0812">Transmembrane</keyword>
<feature type="transmembrane region" description="Helical" evidence="1">
    <location>
        <begin position="34"/>
        <end position="55"/>
    </location>
</feature>
<feature type="transmembrane region" description="Helical" evidence="1">
    <location>
        <begin position="12"/>
        <end position="28"/>
    </location>
</feature>
<accession>A0A6B0SLD9</accession>
<name>A0A6B0SLD9_9EURY</name>
<dbReference type="Proteomes" id="UP000471521">
    <property type="component" value="Unassembled WGS sequence"/>
</dbReference>
<comment type="caution">
    <text evidence="2">The sequence shown here is derived from an EMBL/GenBank/DDBJ whole genome shotgun (WGS) entry which is preliminary data.</text>
</comment>
<proteinExistence type="predicted"/>
<dbReference type="EMBL" id="WUUU01000194">
    <property type="protein sequence ID" value="MXR22067.1"/>
    <property type="molecule type" value="Genomic_DNA"/>
</dbReference>
<evidence type="ECO:0000313" key="3">
    <source>
        <dbReference type="Proteomes" id="UP000471521"/>
    </source>
</evidence>
<dbReference type="RefSeq" id="WP_159527459.1">
    <property type="nucleotide sequence ID" value="NZ_WUUU01000194.1"/>
</dbReference>
<keyword evidence="3" id="KW-1185">Reference proteome</keyword>
<organism evidence="2 3">
    <name type="scientific">Halobacterium bonnevillei</name>
    <dbReference type="NCBI Taxonomy" id="2692200"/>
    <lineage>
        <taxon>Archaea</taxon>
        <taxon>Methanobacteriati</taxon>
        <taxon>Methanobacteriota</taxon>
        <taxon>Stenosarchaea group</taxon>
        <taxon>Halobacteria</taxon>
        <taxon>Halobacteriales</taxon>
        <taxon>Halobacteriaceae</taxon>
        <taxon>Halobacterium</taxon>
    </lineage>
</organism>
<keyword evidence="1" id="KW-1133">Transmembrane helix</keyword>
<dbReference type="AlphaFoldDB" id="A0A6B0SLD9"/>
<evidence type="ECO:0000313" key="2">
    <source>
        <dbReference type="EMBL" id="MXR22067.1"/>
    </source>
</evidence>
<keyword evidence="1" id="KW-0472">Membrane</keyword>
<reference evidence="2 3" key="1">
    <citation type="submission" date="2019-12" db="EMBL/GenBank/DDBJ databases">
        <title>Isolation and characterization of three novel carbon monoxide-oxidizing members of Halobacteria from salione crusts and soils.</title>
        <authorList>
            <person name="Myers M.R."/>
            <person name="King G.M."/>
        </authorList>
    </citation>
    <scope>NUCLEOTIDE SEQUENCE [LARGE SCALE GENOMIC DNA]</scope>
    <source>
        <strain evidence="2 3">PCN9</strain>
    </source>
</reference>
<protein>
    <submittedName>
        <fullName evidence="2">Uncharacterized protein</fullName>
    </submittedName>
</protein>